<accession>B0D7D8</accession>
<gene>
    <name evidence="2" type="ORF">LACBIDRAFT_318901</name>
</gene>
<dbReference type="RefSeq" id="XP_001879728.1">
    <property type="nucleotide sequence ID" value="XM_001879693.1"/>
</dbReference>
<dbReference type="Proteomes" id="UP000001194">
    <property type="component" value="Unassembled WGS sequence"/>
</dbReference>
<organism evidence="3">
    <name type="scientific">Laccaria bicolor (strain S238N-H82 / ATCC MYA-4686)</name>
    <name type="common">Bicoloured deceiver</name>
    <name type="synonym">Laccaria laccata var. bicolor</name>
    <dbReference type="NCBI Taxonomy" id="486041"/>
    <lineage>
        <taxon>Eukaryota</taxon>
        <taxon>Fungi</taxon>
        <taxon>Dikarya</taxon>
        <taxon>Basidiomycota</taxon>
        <taxon>Agaricomycotina</taxon>
        <taxon>Agaricomycetes</taxon>
        <taxon>Agaricomycetidae</taxon>
        <taxon>Agaricales</taxon>
        <taxon>Agaricineae</taxon>
        <taxon>Hydnangiaceae</taxon>
        <taxon>Laccaria</taxon>
    </lineage>
</organism>
<dbReference type="HOGENOM" id="CLU_933740_0_0_1"/>
<evidence type="ECO:0000313" key="3">
    <source>
        <dbReference type="Proteomes" id="UP000001194"/>
    </source>
</evidence>
<protein>
    <submittedName>
        <fullName evidence="2">Predicted protein</fullName>
    </submittedName>
</protein>
<keyword evidence="3" id="KW-1185">Reference proteome</keyword>
<dbReference type="InParanoid" id="B0D7D8"/>
<name>B0D7D8_LACBS</name>
<sequence length="321" mass="35179">MASNLNVGQSTRSGYHLGPSVSLDCGATFALGECILVRIPDPIQVEGYVENDVGTNLTPISTGSGPQHFAFICNFHLQLDESLVLDVYPVLPFSNTSGGLATDNRMNYATATAALLPLSSRHPTPDTFGKPLDFGNWSATSDSFLHVFPTRFTMPTKRSFKRMDPPLLMPYSVLRRIGHYREYLLSTTITQNNDGDEPGKSNLPHGRTGDRGGQVASGVTSVTSPQTIISGGEGERATGVGLEQFSDKLDYDSLPSAEDVDEDADDGDATTLDDLLLLVHDNPTLWIGELKRYLQEEKREQERVQDERMARLASWREDVAI</sequence>
<dbReference type="OrthoDB" id="3048706at2759"/>
<feature type="compositionally biased region" description="Polar residues" evidence="1">
    <location>
        <begin position="217"/>
        <end position="229"/>
    </location>
</feature>
<feature type="region of interest" description="Disordered" evidence="1">
    <location>
        <begin position="189"/>
        <end position="237"/>
    </location>
</feature>
<evidence type="ECO:0000256" key="1">
    <source>
        <dbReference type="SAM" id="MobiDB-lite"/>
    </source>
</evidence>
<dbReference type="AlphaFoldDB" id="B0D7D8"/>
<evidence type="ECO:0000313" key="2">
    <source>
        <dbReference type="EMBL" id="EDR09379.1"/>
    </source>
</evidence>
<dbReference type="KEGG" id="lbc:LACBIDRAFT_318901"/>
<dbReference type="EMBL" id="DS547099">
    <property type="protein sequence ID" value="EDR09379.1"/>
    <property type="molecule type" value="Genomic_DNA"/>
</dbReference>
<reference evidence="2 3" key="1">
    <citation type="journal article" date="2008" name="Nature">
        <title>The genome of Laccaria bicolor provides insights into mycorrhizal symbiosis.</title>
        <authorList>
            <person name="Martin F."/>
            <person name="Aerts A."/>
            <person name="Ahren D."/>
            <person name="Brun A."/>
            <person name="Danchin E.G.J."/>
            <person name="Duchaussoy F."/>
            <person name="Gibon J."/>
            <person name="Kohler A."/>
            <person name="Lindquist E."/>
            <person name="Pereda V."/>
            <person name="Salamov A."/>
            <person name="Shapiro H.J."/>
            <person name="Wuyts J."/>
            <person name="Blaudez D."/>
            <person name="Buee M."/>
            <person name="Brokstein P."/>
            <person name="Canbaeck B."/>
            <person name="Cohen D."/>
            <person name="Courty P.E."/>
            <person name="Coutinho P.M."/>
            <person name="Delaruelle C."/>
            <person name="Detter J.C."/>
            <person name="Deveau A."/>
            <person name="DiFazio S."/>
            <person name="Duplessis S."/>
            <person name="Fraissinet-Tachet L."/>
            <person name="Lucic E."/>
            <person name="Frey-Klett P."/>
            <person name="Fourrey C."/>
            <person name="Feussner I."/>
            <person name="Gay G."/>
            <person name="Grimwood J."/>
            <person name="Hoegger P.J."/>
            <person name="Jain P."/>
            <person name="Kilaru S."/>
            <person name="Labbe J."/>
            <person name="Lin Y.C."/>
            <person name="Legue V."/>
            <person name="Le Tacon F."/>
            <person name="Marmeisse R."/>
            <person name="Melayah D."/>
            <person name="Montanini B."/>
            <person name="Muratet M."/>
            <person name="Nehls U."/>
            <person name="Niculita-Hirzel H."/>
            <person name="Oudot-Le Secq M.P."/>
            <person name="Peter M."/>
            <person name="Quesneville H."/>
            <person name="Rajashekar B."/>
            <person name="Reich M."/>
            <person name="Rouhier N."/>
            <person name="Schmutz J."/>
            <person name="Yin T."/>
            <person name="Chalot M."/>
            <person name="Henrissat B."/>
            <person name="Kuees U."/>
            <person name="Lucas S."/>
            <person name="Van de Peer Y."/>
            <person name="Podila G.K."/>
            <person name="Polle A."/>
            <person name="Pukkila P.J."/>
            <person name="Richardson P.M."/>
            <person name="Rouze P."/>
            <person name="Sanders I.R."/>
            <person name="Stajich J.E."/>
            <person name="Tunlid A."/>
            <person name="Tuskan G."/>
            <person name="Grigoriev I.V."/>
        </authorList>
    </citation>
    <scope>NUCLEOTIDE SEQUENCE [LARGE SCALE GENOMIC DNA]</scope>
    <source>
        <strain evidence="3">S238N-H82 / ATCC MYA-4686</strain>
    </source>
</reference>
<dbReference type="GeneID" id="6075562"/>
<proteinExistence type="predicted"/>